<dbReference type="Pfam" id="PF00520">
    <property type="entry name" value="Ion_trans"/>
    <property type="match status" value="1"/>
</dbReference>
<dbReference type="PANTHER" id="PTHR11537:SF254">
    <property type="entry name" value="POTASSIUM VOLTAGE-GATED CHANNEL PROTEIN SHAB"/>
    <property type="match status" value="1"/>
</dbReference>
<feature type="transmembrane region" description="Helical" evidence="14">
    <location>
        <begin position="228"/>
        <end position="252"/>
    </location>
</feature>
<evidence type="ECO:0000256" key="11">
    <source>
        <dbReference type="ARBA" id="ARBA00023303"/>
    </source>
</evidence>
<evidence type="ECO:0000313" key="16">
    <source>
        <dbReference type="EMBL" id="KAK9764065.1"/>
    </source>
</evidence>
<keyword evidence="4 14" id="KW-0812">Transmembrane</keyword>
<keyword evidence="3" id="KW-0633">Potassium transport</keyword>
<feature type="coiled-coil region" evidence="12">
    <location>
        <begin position="403"/>
        <end position="430"/>
    </location>
</feature>
<dbReference type="Proteomes" id="UP001479436">
    <property type="component" value="Unassembled WGS sequence"/>
</dbReference>
<evidence type="ECO:0000256" key="8">
    <source>
        <dbReference type="ARBA" id="ARBA00022989"/>
    </source>
</evidence>
<keyword evidence="11" id="KW-0407">Ion channel</keyword>
<feature type="region of interest" description="Disordered" evidence="13">
    <location>
        <begin position="612"/>
        <end position="675"/>
    </location>
</feature>
<feature type="domain" description="Ion transport" evidence="15">
    <location>
        <begin position="97"/>
        <end position="334"/>
    </location>
</feature>
<keyword evidence="5" id="KW-0631">Potassium channel</keyword>
<name>A0ABR2WRD2_9FUNG</name>
<evidence type="ECO:0000256" key="13">
    <source>
        <dbReference type="SAM" id="MobiDB-lite"/>
    </source>
</evidence>
<feature type="transmembrane region" description="Helical" evidence="14">
    <location>
        <begin position="98"/>
        <end position="119"/>
    </location>
</feature>
<evidence type="ECO:0000256" key="7">
    <source>
        <dbReference type="ARBA" id="ARBA00022958"/>
    </source>
</evidence>
<keyword evidence="12" id="KW-0175">Coiled coil</keyword>
<keyword evidence="6" id="KW-0851">Voltage-gated channel</keyword>
<keyword evidence="9" id="KW-0406">Ion transport</keyword>
<dbReference type="PANTHER" id="PTHR11537">
    <property type="entry name" value="VOLTAGE-GATED POTASSIUM CHANNEL"/>
    <property type="match status" value="1"/>
</dbReference>
<dbReference type="Gene3D" id="1.10.287.70">
    <property type="match status" value="1"/>
</dbReference>
<evidence type="ECO:0000259" key="15">
    <source>
        <dbReference type="Pfam" id="PF00520"/>
    </source>
</evidence>
<sequence>MSTVPQQNQVPIKSLHLEPTITLDTIGENHQTSTLYSADELDNEHDEIHSTDFSEVNTNSSEDSSSDEERYAVEKTMSPFRAYCYRFFVQSKSWQARVFFLFSHLLLLLMVISFCLETIPSVYQTESNEWIKFSQSLDISLLIILSVEFAGKFYGWPNRWRFFLDYKNILDLITIVPFFIVSFFESVSSSYFFRVLRLLKVFTLLKIFRVNEYSPGLYVTTCAIKRSIAQILAVSMYFLVAILISSSLVFFVEQGEYDKANRVWVREVNGQMEPSPFQSIVHAFYWSVVTLTTTGYGDVVPVTTLGKTIAGFTMICGVMVIALPTSIIGSNLVSEWENYHRLKFQMEFKHLRTTNGILSPQPIKEKAKKTKALRRQNKQMIAMISEIQERLYDINPPHYYVKYQRLSSKYLDMKRRMNLLEIELEKYKKNAQNSGDGDQSSDHGASVTSNFLLPFRRFRTESSIQVDDSSTPIPRKGRRKSFLHSLILGNTATDDQVEYRKKSSNRLSTNTIPNTYSPNSITSSPPHQSNGESSISVPAPTLTTQEAKSPSKTHEMRKPRQKHQTNTSPMKYSHTDHSIDYSHPTDCTPKHVSKHTISRPFAPRLYSNFASTEDSPQTFDASAQAQSLEIPLTSPTPTTNSSTIGTAQPEYHSVSIDSNPVTTPMYSTTTSPPNQ</sequence>
<feature type="compositionally biased region" description="Polar residues" evidence="13">
    <location>
        <begin position="612"/>
        <end position="627"/>
    </location>
</feature>
<dbReference type="Gene3D" id="1.20.120.350">
    <property type="entry name" value="Voltage-gated potassium channels. Chain C"/>
    <property type="match status" value="1"/>
</dbReference>
<protein>
    <recommendedName>
        <fullName evidence="15">Ion transport domain-containing protein</fullName>
    </recommendedName>
</protein>
<feature type="compositionally biased region" description="Polar residues" evidence="13">
    <location>
        <begin position="505"/>
        <end position="550"/>
    </location>
</feature>
<keyword evidence="7" id="KW-0630">Potassium</keyword>
<proteinExistence type="predicted"/>
<feature type="compositionally biased region" description="Low complexity" evidence="13">
    <location>
        <begin position="660"/>
        <end position="675"/>
    </location>
</feature>
<evidence type="ECO:0000256" key="9">
    <source>
        <dbReference type="ARBA" id="ARBA00023065"/>
    </source>
</evidence>
<keyword evidence="10 14" id="KW-0472">Membrane</keyword>
<feature type="region of interest" description="Disordered" evidence="13">
    <location>
        <begin position="496"/>
        <end position="575"/>
    </location>
</feature>
<accession>A0ABR2WRD2</accession>
<dbReference type="InterPro" id="IPR005821">
    <property type="entry name" value="Ion_trans_dom"/>
</dbReference>
<gene>
    <name evidence="16" type="ORF">K7432_008759</name>
</gene>
<evidence type="ECO:0000256" key="14">
    <source>
        <dbReference type="SAM" id="Phobius"/>
    </source>
</evidence>
<feature type="transmembrane region" description="Helical" evidence="14">
    <location>
        <begin position="168"/>
        <end position="185"/>
    </location>
</feature>
<keyword evidence="17" id="KW-1185">Reference proteome</keyword>
<keyword evidence="8 14" id="KW-1133">Transmembrane helix</keyword>
<evidence type="ECO:0000256" key="2">
    <source>
        <dbReference type="ARBA" id="ARBA00022448"/>
    </source>
</evidence>
<evidence type="ECO:0000313" key="17">
    <source>
        <dbReference type="Proteomes" id="UP001479436"/>
    </source>
</evidence>
<evidence type="ECO:0000256" key="1">
    <source>
        <dbReference type="ARBA" id="ARBA00004141"/>
    </source>
</evidence>
<keyword evidence="2" id="KW-0813">Transport</keyword>
<evidence type="ECO:0000256" key="4">
    <source>
        <dbReference type="ARBA" id="ARBA00022692"/>
    </source>
</evidence>
<dbReference type="EMBL" id="JASJQH010000501">
    <property type="protein sequence ID" value="KAK9764065.1"/>
    <property type="molecule type" value="Genomic_DNA"/>
</dbReference>
<organism evidence="16 17">
    <name type="scientific">Basidiobolus ranarum</name>
    <dbReference type="NCBI Taxonomy" id="34480"/>
    <lineage>
        <taxon>Eukaryota</taxon>
        <taxon>Fungi</taxon>
        <taxon>Fungi incertae sedis</taxon>
        <taxon>Zoopagomycota</taxon>
        <taxon>Entomophthoromycotina</taxon>
        <taxon>Basidiobolomycetes</taxon>
        <taxon>Basidiobolales</taxon>
        <taxon>Basidiobolaceae</taxon>
        <taxon>Basidiobolus</taxon>
    </lineage>
</organism>
<feature type="compositionally biased region" description="Low complexity" evidence="13">
    <location>
        <begin position="631"/>
        <end position="643"/>
    </location>
</feature>
<comment type="subcellular location">
    <subcellularLocation>
        <location evidence="1">Membrane</location>
        <topology evidence="1">Multi-pass membrane protein</topology>
    </subcellularLocation>
</comment>
<dbReference type="PRINTS" id="PR00169">
    <property type="entry name" value="KCHANNEL"/>
</dbReference>
<reference evidence="16 17" key="1">
    <citation type="submission" date="2023-04" db="EMBL/GenBank/DDBJ databases">
        <title>Genome of Basidiobolus ranarum AG-B5.</title>
        <authorList>
            <person name="Stajich J.E."/>
            <person name="Carter-House D."/>
            <person name="Gryganskyi A."/>
        </authorList>
    </citation>
    <scope>NUCLEOTIDE SEQUENCE [LARGE SCALE GENOMIC DNA]</scope>
    <source>
        <strain evidence="16 17">AG-B5</strain>
    </source>
</reference>
<evidence type="ECO:0000256" key="6">
    <source>
        <dbReference type="ARBA" id="ARBA00022882"/>
    </source>
</evidence>
<evidence type="ECO:0000256" key="3">
    <source>
        <dbReference type="ARBA" id="ARBA00022538"/>
    </source>
</evidence>
<feature type="transmembrane region" description="Helical" evidence="14">
    <location>
        <begin position="309"/>
        <end position="333"/>
    </location>
</feature>
<evidence type="ECO:0000256" key="12">
    <source>
        <dbReference type="SAM" id="Coils"/>
    </source>
</evidence>
<dbReference type="InterPro" id="IPR027359">
    <property type="entry name" value="Volt_channel_dom_sf"/>
</dbReference>
<evidence type="ECO:0000256" key="5">
    <source>
        <dbReference type="ARBA" id="ARBA00022826"/>
    </source>
</evidence>
<feature type="region of interest" description="Disordered" evidence="13">
    <location>
        <begin position="49"/>
        <end position="70"/>
    </location>
</feature>
<comment type="caution">
    <text evidence="16">The sequence shown here is derived from an EMBL/GenBank/DDBJ whole genome shotgun (WGS) entry which is preliminary data.</text>
</comment>
<dbReference type="SUPFAM" id="SSF81324">
    <property type="entry name" value="Voltage-gated potassium channels"/>
    <property type="match status" value="1"/>
</dbReference>
<dbReference type="InterPro" id="IPR028325">
    <property type="entry name" value="VG_K_chnl"/>
</dbReference>
<evidence type="ECO:0000256" key="10">
    <source>
        <dbReference type="ARBA" id="ARBA00023136"/>
    </source>
</evidence>